<reference evidence="1" key="2">
    <citation type="submission" date="2005-06" db="EMBL/GenBank/DDBJ databases">
        <title>DNA sequences of macaque genes expressed in brain or testis and its evolutionary implications.</title>
        <authorList>
            <consortium name="International consortium for macaque cDNA sequencing and analysis"/>
        </authorList>
    </citation>
    <scope>NUCLEOTIDE SEQUENCE</scope>
</reference>
<proteinExistence type="evidence at transcript level"/>
<reference evidence="1" key="1">
    <citation type="journal article" date="2005" name="Mol. Biol. Evol.">
        <title>Substitution rate and structural divergence of 5'UTR evolution: comparative analysis between human and cynomolgus monkey cDNAs.</title>
        <authorList>
            <person name="Osada N."/>
            <person name="Hirata M."/>
            <person name="Tanuma R."/>
            <person name="Kusuda J."/>
            <person name="Hida M."/>
            <person name="Suzuki Y."/>
            <person name="Sugano S."/>
            <person name="Gojobori T."/>
            <person name="Shen C.K."/>
            <person name="Wu C.I."/>
            <person name="Hashimoto K."/>
        </authorList>
    </citation>
    <scope>NUCLEOTIDE SEQUENCE</scope>
</reference>
<dbReference type="EMBL" id="AB169542">
    <property type="protein sequence ID" value="BAE01624.1"/>
    <property type="molecule type" value="mRNA"/>
</dbReference>
<name>Q4R5K1_MACFA</name>
<protein>
    <submittedName>
        <fullName evidence="1">Brain cDNA, clone: QflA-10586, similar to human HIV-1 rev binding protein 2 (HRB2)</fullName>
    </submittedName>
</protein>
<dbReference type="AlphaFoldDB" id="Q4R5K1"/>
<accession>Q4R5K1</accession>
<sequence length="43" mass="5068">MNQNSLLFPMAGRNQLFPKRTIPEDFWRRAVSQLCSQNTEKLT</sequence>
<evidence type="ECO:0000313" key="1">
    <source>
        <dbReference type="EMBL" id="BAE01624.1"/>
    </source>
</evidence>
<organism evidence="1">
    <name type="scientific">Macaca fascicularis</name>
    <name type="common">Crab-eating macaque</name>
    <name type="synonym">Cynomolgus monkey</name>
    <dbReference type="NCBI Taxonomy" id="9541"/>
    <lineage>
        <taxon>Eukaryota</taxon>
        <taxon>Metazoa</taxon>
        <taxon>Chordata</taxon>
        <taxon>Craniata</taxon>
        <taxon>Vertebrata</taxon>
        <taxon>Euteleostomi</taxon>
        <taxon>Mammalia</taxon>
        <taxon>Eutheria</taxon>
        <taxon>Euarchontoglires</taxon>
        <taxon>Primates</taxon>
        <taxon>Haplorrhini</taxon>
        <taxon>Catarrhini</taxon>
        <taxon>Cercopithecidae</taxon>
        <taxon>Cercopithecinae</taxon>
        <taxon>Macaca</taxon>
    </lineage>
</organism>